<dbReference type="Gene3D" id="3.30.420.40">
    <property type="match status" value="2"/>
</dbReference>
<evidence type="ECO:0000313" key="4">
    <source>
        <dbReference type="Proteomes" id="UP000470875"/>
    </source>
</evidence>
<dbReference type="Gene3D" id="1.10.10.10">
    <property type="entry name" value="Winged helix-like DNA-binding domain superfamily/Winged helix DNA-binding domain"/>
    <property type="match status" value="1"/>
</dbReference>
<reference evidence="3 4" key="1">
    <citation type="submission" date="2019-08" db="EMBL/GenBank/DDBJ databases">
        <title>In-depth cultivation of the pig gut microbiome towards novel bacterial diversity and tailored functional studies.</title>
        <authorList>
            <person name="Wylensek D."/>
            <person name="Hitch T.C.A."/>
            <person name="Clavel T."/>
        </authorList>
    </citation>
    <scope>NUCLEOTIDE SEQUENCE [LARGE SCALE GENOMIC DNA]</scope>
    <source>
        <strain evidence="3 4">WB03_NA08</strain>
    </source>
</reference>
<dbReference type="PANTHER" id="PTHR18964">
    <property type="entry name" value="ROK (REPRESSOR, ORF, KINASE) FAMILY"/>
    <property type="match status" value="1"/>
</dbReference>
<proteinExistence type="inferred from homology"/>
<name>A0A6N7W5R7_9ACTO</name>
<dbReference type="PANTHER" id="PTHR18964:SF173">
    <property type="entry name" value="GLUCOKINASE"/>
    <property type="match status" value="1"/>
</dbReference>
<sequence>MAQRQKVKGQRRPGSQQALRELNSHRILEVLAVEGPHTQSDLARLTGLSGGTVSNIVRKLAAAGTVSTEAAVVGGRRATKVALLPTNQFLLGIDIGRTHLTMSLTDSARKELATHDSRLPENHSPEETFPHVESVLQDLLKTSGIAKESIASCIIALPASIRSSDYSIVQDTVFHTWAGRDLRAMAQDYLGIDVHLENDANVGALAQIVCGDYPSARNLIYVKVASGIGLGLVQNFSSPTSSTAIDGPRIYSSSTGLTGEIGHTQFSEAGEVCYCGNRGCLETIASLRALVANLDRIRPGKKHNTDSILTAANEGDVVVSRMLTDAGGALGRSLSTHINVLAPDAVVIGGPLSPLGDSYLDLVVPAARQRLLPAVDAAVDFSITSLGTRAEVLGCVALAAQMMWTSPRA</sequence>
<dbReference type="GO" id="GO:0003700">
    <property type="term" value="F:DNA-binding transcription factor activity"/>
    <property type="evidence" value="ECO:0007669"/>
    <property type="project" value="InterPro"/>
</dbReference>
<dbReference type="SUPFAM" id="SSF53067">
    <property type="entry name" value="Actin-like ATPase domain"/>
    <property type="match status" value="1"/>
</dbReference>
<evidence type="ECO:0000256" key="1">
    <source>
        <dbReference type="ARBA" id="ARBA00006479"/>
    </source>
</evidence>
<evidence type="ECO:0000259" key="2">
    <source>
        <dbReference type="Pfam" id="PF12802"/>
    </source>
</evidence>
<dbReference type="RefSeq" id="WP_154543101.1">
    <property type="nucleotide sequence ID" value="NZ_VULO01000002.1"/>
</dbReference>
<comment type="similarity">
    <text evidence="1">Belongs to the ROK (NagC/XylR) family.</text>
</comment>
<keyword evidence="4" id="KW-1185">Reference proteome</keyword>
<dbReference type="InterPro" id="IPR000835">
    <property type="entry name" value="HTH_MarR-typ"/>
</dbReference>
<dbReference type="Proteomes" id="UP000470875">
    <property type="component" value="Unassembled WGS sequence"/>
</dbReference>
<dbReference type="SUPFAM" id="SSF46785">
    <property type="entry name" value="Winged helix' DNA-binding domain"/>
    <property type="match status" value="1"/>
</dbReference>
<dbReference type="InterPro" id="IPR011991">
    <property type="entry name" value="ArsR-like_HTH"/>
</dbReference>
<dbReference type="InterPro" id="IPR000600">
    <property type="entry name" value="ROK"/>
</dbReference>
<evidence type="ECO:0000313" key="3">
    <source>
        <dbReference type="EMBL" id="MSS83556.1"/>
    </source>
</evidence>
<organism evidence="3 4">
    <name type="scientific">Scrofimicrobium canadense</name>
    <dbReference type="NCBI Taxonomy" id="2652290"/>
    <lineage>
        <taxon>Bacteria</taxon>
        <taxon>Bacillati</taxon>
        <taxon>Actinomycetota</taxon>
        <taxon>Actinomycetes</taxon>
        <taxon>Actinomycetales</taxon>
        <taxon>Actinomycetaceae</taxon>
        <taxon>Scrofimicrobium</taxon>
    </lineage>
</organism>
<dbReference type="InterPro" id="IPR043129">
    <property type="entry name" value="ATPase_NBD"/>
</dbReference>
<protein>
    <submittedName>
        <fullName evidence="3">ROK family transcriptional regulator</fullName>
    </submittedName>
</protein>
<gene>
    <name evidence="3" type="ORF">FYJ24_02015</name>
</gene>
<dbReference type="InterPro" id="IPR036388">
    <property type="entry name" value="WH-like_DNA-bd_sf"/>
</dbReference>
<dbReference type="CDD" id="cd00090">
    <property type="entry name" value="HTH_ARSR"/>
    <property type="match status" value="1"/>
</dbReference>
<dbReference type="EMBL" id="VULO01000002">
    <property type="protein sequence ID" value="MSS83556.1"/>
    <property type="molecule type" value="Genomic_DNA"/>
</dbReference>
<feature type="domain" description="HTH marR-type" evidence="2">
    <location>
        <begin position="23"/>
        <end position="77"/>
    </location>
</feature>
<dbReference type="Pfam" id="PF00480">
    <property type="entry name" value="ROK"/>
    <property type="match status" value="1"/>
</dbReference>
<accession>A0A6N7W5R7</accession>
<dbReference type="AlphaFoldDB" id="A0A6N7W5R7"/>
<dbReference type="Pfam" id="PF12802">
    <property type="entry name" value="MarR_2"/>
    <property type="match status" value="1"/>
</dbReference>
<comment type="caution">
    <text evidence="3">The sequence shown here is derived from an EMBL/GenBank/DDBJ whole genome shotgun (WGS) entry which is preliminary data.</text>
</comment>
<dbReference type="InterPro" id="IPR036390">
    <property type="entry name" value="WH_DNA-bd_sf"/>
</dbReference>